<protein>
    <submittedName>
        <fullName evidence="1">Uncharacterized protein</fullName>
    </submittedName>
</protein>
<gene>
    <name evidence="1" type="ORF">M9H77_20312</name>
</gene>
<dbReference type="EMBL" id="CM044705">
    <property type="protein sequence ID" value="KAI5660989.1"/>
    <property type="molecule type" value="Genomic_DNA"/>
</dbReference>
<proteinExistence type="predicted"/>
<reference evidence="2" key="1">
    <citation type="journal article" date="2023" name="Nat. Plants">
        <title>Single-cell RNA sequencing provides a high-resolution roadmap for understanding the multicellular compartmentation of specialized metabolism.</title>
        <authorList>
            <person name="Sun S."/>
            <person name="Shen X."/>
            <person name="Li Y."/>
            <person name="Li Y."/>
            <person name="Wang S."/>
            <person name="Li R."/>
            <person name="Zhang H."/>
            <person name="Shen G."/>
            <person name="Guo B."/>
            <person name="Wei J."/>
            <person name="Xu J."/>
            <person name="St-Pierre B."/>
            <person name="Chen S."/>
            <person name="Sun C."/>
        </authorList>
    </citation>
    <scope>NUCLEOTIDE SEQUENCE [LARGE SCALE GENOMIC DNA]</scope>
</reference>
<name>A0ACC0ALG3_CATRO</name>
<keyword evidence="2" id="KW-1185">Reference proteome</keyword>
<organism evidence="1 2">
    <name type="scientific">Catharanthus roseus</name>
    <name type="common">Madagascar periwinkle</name>
    <name type="synonym">Vinca rosea</name>
    <dbReference type="NCBI Taxonomy" id="4058"/>
    <lineage>
        <taxon>Eukaryota</taxon>
        <taxon>Viridiplantae</taxon>
        <taxon>Streptophyta</taxon>
        <taxon>Embryophyta</taxon>
        <taxon>Tracheophyta</taxon>
        <taxon>Spermatophyta</taxon>
        <taxon>Magnoliopsida</taxon>
        <taxon>eudicotyledons</taxon>
        <taxon>Gunneridae</taxon>
        <taxon>Pentapetalae</taxon>
        <taxon>asterids</taxon>
        <taxon>lamiids</taxon>
        <taxon>Gentianales</taxon>
        <taxon>Apocynaceae</taxon>
        <taxon>Rauvolfioideae</taxon>
        <taxon>Vinceae</taxon>
        <taxon>Catharanthinae</taxon>
        <taxon>Catharanthus</taxon>
    </lineage>
</organism>
<accession>A0ACC0ALG3</accession>
<evidence type="ECO:0000313" key="1">
    <source>
        <dbReference type="EMBL" id="KAI5660989.1"/>
    </source>
</evidence>
<evidence type="ECO:0000313" key="2">
    <source>
        <dbReference type="Proteomes" id="UP001060085"/>
    </source>
</evidence>
<dbReference type="Proteomes" id="UP001060085">
    <property type="component" value="Linkage Group LG05"/>
</dbReference>
<sequence length="678" mass="76378">MWALKDGLKFQANFIKCGFTPSIVTINQLIHLYSKNGFVEEANKLFDEMPDRNVYTWNAIINAHTKAQNFSKAQNLFDAAPSKDSVTYNLMISGYANDEGCEEDKAVNLFLQMQHEGEKARPDEFTLTTMLNLVAKLRFLSWGRQLHGLMVKTGNNQSQFSLSSLIDMYSKCRTFHDVMRVYDGGPCVFDLVSKNAMVAACCREGELDMAEKLFWHKPEINDVVSWNTMIAGYVQNGHEEAALDMFKCMAVKGLKWNQHTLASILSACSSLKSLKMGKQAHAWILKEGIMNNPFISSGVIEVYSKCGDMKDAKNVYKEIMPQNSFAISSMIVGYSAKGYMTEARRLFDSVTEKNSVILTAMISGFVKSNQSEEAFELFSKFVEKNAENLDALMFINLLGACTIQATIDPGKQIHAYLFRIGIEMDEVLISALVDMYAKCGNIKYAKQVFYSATSRDLVLYNVMIAGYAHHGHEYEAYQLFEEMLKRGLRPDGVTFIAILSACRHRGLVDAGEKYFSSMTEDYAISPESDHYACMIDLYGRANQLEKAIIFMERIPIQPDAVILGSFLNACKMNRNVELAKATEDKLLQIEGDNGARYVQLASLYASEGKWDEKGRIMKKMRGNEAKKLTGCSWVHIGNRLHTFTSSDRSHSETEALYATLKCLIQGLQVNMPIEIEFL</sequence>
<comment type="caution">
    <text evidence="1">The sequence shown here is derived from an EMBL/GenBank/DDBJ whole genome shotgun (WGS) entry which is preliminary data.</text>
</comment>